<dbReference type="OrthoDB" id="3527108at2759"/>
<dbReference type="Proteomes" id="UP001152300">
    <property type="component" value="Unassembled WGS sequence"/>
</dbReference>
<sequence>MGWSKGASKNGRNTWQGRQTGGRDDPYYKDSEGFERGIQLLIEHGRRVFAEKWGHRDCDLRAQGLVAMDAWRVERDW</sequence>
<keyword evidence="3" id="KW-1185">Reference proteome</keyword>
<protein>
    <submittedName>
        <fullName evidence="2">Uncharacterized protein</fullName>
    </submittedName>
</protein>
<feature type="compositionally biased region" description="Basic and acidic residues" evidence="1">
    <location>
        <begin position="21"/>
        <end position="30"/>
    </location>
</feature>
<proteinExistence type="predicted"/>
<name>A0A9X0APP2_9HELO</name>
<dbReference type="EMBL" id="JAPEIS010000005">
    <property type="protein sequence ID" value="KAJ8066659.1"/>
    <property type="molecule type" value="Genomic_DNA"/>
</dbReference>
<accession>A0A9X0APP2</accession>
<dbReference type="AlphaFoldDB" id="A0A9X0APP2"/>
<evidence type="ECO:0000313" key="2">
    <source>
        <dbReference type="EMBL" id="KAJ8066659.1"/>
    </source>
</evidence>
<gene>
    <name evidence="2" type="ORF">OCU04_005705</name>
</gene>
<feature type="region of interest" description="Disordered" evidence="1">
    <location>
        <begin position="1"/>
        <end position="30"/>
    </location>
</feature>
<evidence type="ECO:0000256" key="1">
    <source>
        <dbReference type="SAM" id="MobiDB-lite"/>
    </source>
</evidence>
<organism evidence="2 3">
    <name type="scientific">Sclerotinia nivalis</name>
    <dbReference type="NCBI Taxonomy" id="352851"/>
    <lineage>
        <taxon>Eukaryota</taxon>
        <taxon>Fungi</taxon>
        <taxon>Dikarya</taxon>
        <taxon>Ascomycota</taxon>
        <taxon>Pezizomycotina</taxon>
        <taxon>Leotiomycetes</taxon>
        <taxon>Helotiales</taxon>
        <taxon>Sclerotiniaceae</taxon>
        <taxon>Sclerotinia</taxon>
    </lineage>
</organism>
<reference evidence="2" key="1">
    <citation type="submission" date="2022-11" db="EMBL/GenBank/DDBJ databases">
        <title>Genome Resource of Sclerotinia nivalis Strain SnTB1, a Plant Pathogen Isolated from American Ginseng.</title>
        <authorList>
            <person name="Fan S."/>
        </authorList>
    </citation>
    <scope>NUCLEOTIDE SEQUENCE</scope>
    <source>
        <strain evidence="2">SnTB1</strain>
    </source>
</reference>
<evidence type="ECO:0000313" key="3">
    <source>
        <dbReference type="Proteomes" id="UP001152300"/>
    </source>
</evidence>
<comment type="caution">
    <text evidence="2">The sequence shown here is derived from an EMBL/GenBank/DDBJ whole genome shotgun (WGS) entry which is preliminary data.</text>
</comment>